<dbReference type="InterPro" id="IPR037401">
    <property type="entry name" value="SnoaL-like"/>
</dbReference>
<protein>
    <submittedName>
        <fullName evidence="2">Nuclear transport factor 2 family protein</fullName>
    </submittedName>
</protein>
<dbReference type="SUPFAM" id="SSF54427">
    <property type="entry name" value="NTF2-like"/>
    <property type="match status" value="1"/>
</dbReference>
<dbReference type="InterPro" id="IPR032710">
    <property type="entry name" value="NTF2-like_dom_sf"/>
</dbReference>
<accession>A0A848EQW9</accession>
<dbReference type="Pfam" id="PF13474">
    <property type="entry name" value="SnoaL_3"/>
    <property type="match status" value="1"/>
</dbReference>
<organism evidence="2 3">
    <name type="scientific">Megasphaera elsdenii</name>
    <dbReference type="NCBI Taxonomy" id="907"/>
    <lineage>
        <taxon>Bacteria</taxon>
        <taxon>Bacillati</taxon>
        <taxon>Bacillota</taxon>
        <taxon>Negativicutes</taxon>
        <taxon>Veillonellales</taxon>
        <taxon>Veillonellaceae</taxon>
        <taxon>Megasphaera</taxon>
    </lineage>
</organism>
<comment type="caution">
    <text evidence="2">The sequence shown here is derived from an EMBL/GenBank/DDBJ whole genome shotgun (WGS) entry which is preliminary data.</text>
</comment>
<evidence type="ECO:0000313" key="2">
    <source>
        <dbReference type="EMBL" id="NMK39038.1"/>
    </source>
</evidence>
<gene>
    <name evidence="2" type="ORF">HG933_06545</name>
</gene>
<evidence type="ECO:0000259" key="1">
    <source>
        <dbReference type="Pfam" id="PF13474"/>
    </source>
</evidence>
<reference evidence="2 3" key="1">
    <citation type="submission" date="2020-04" db="EMBL/GenBank/DDBJ databases">
        <authorList>
            <person name="Hitch T.C.A."/>
            <person name="Wylensek D."/>
            <person name="Clavel T."/>
        </authorList>
    </citation>
    <scope>NUCLEOTIDE SEQUENCE [LARGE SCALE GENOMIC DNA]</scope>
    <source>
        <strain evidence="2 3">WCA-386-APC-2A</strain>
    </source>
</reference>
<dbReference type="Proteomes" id="UP000536773">
    <property type="component" value="Unassembled WGS sequence"/>
</dbReference>
<dbReference type="CDD" id="cd00531">
    <property type="entry name" value="NTF2_like"/>
    <property type="match status" value="1"/>
</dbReference>
<dbReference type="EMBL" id="JABBJH010000007">
    <property type="protein sequence ID" value="NMK39038.1"/>
    <property type="molecule type" value="Genomic_DNA"/>
</dbReference>
<feature type="domain" description="SnoaL-like" evidence="1">
    <location>
        <begin position="7"/>
        <end position="128"/>
    </location>
</feature>
<name>A0A848EQW9_MEGEL</name>
<evidence type="ECO:0000313" key="3">
    <source>
        <dbReference type="Proteomes" id="UP000536773"/>
    </source>
</evidence>
<dbReference type="RefSeq" id="WP_169013510.1">
    <property type="nucleotide sequence ID" value="NZ_JABBJH010000007.1"/>
</dbReference>
<proteinExistence type="predicted"/>
<dbReference type="AlphaFoldDB" id="A0A848EQW9"/>
<dbReference type="Gene3D" id="3.10.450.50">
    <property type="match status" value="1"/>
</dbReference>
<sequence length="129" mass="14978">MTDQEQIKQLVDRYIQAIHTQDKDEFLSLWTGSDADTMISITRVFSGDQAIYQEFLIDLIQQRYSNIDLYSDSLTCHLIDDQTAIVIFAYHTQCTLRETGEDCGIEGLETQVLRKISGEWKLQHVHYSK</sequence>